<dbReference type="PANTHER" id="PTHR20898">
    <property type="entry name" value="DAEDALUS ON 3-RELATED-RELATED"/>
    <property type="match status" value="1"/>
</dbReference>
<dbReference type="EnsemblMetazoa" id="SCAU003161-RA">
    <property type="protein sequence ID" value="SCAU003161-PA"/>
    <property type="gene ID" value="SCAU003161"/>
</dbReference>
<accession>A0A1I8NYB6</accession>
<protein>
    <recommendedName>
        <fullName evidence="4">MD-2-related lipid-recognition domain-containing protein</fullName>
    </recommendedName>
</protein>
<organism evidence="2 3">
    <name type="scientific">Stomoxys calcitrans</name>
    <name type="common">Stable fly</name>
    <name type="synonym">Conops calcitrans</name>
    <dbReference type="NCBI Taxonomy" id="35570"/>
    <lineage>
        <taxon>Eukaryota</taxon>
        <taxon>Metazoa</taxon>
        <taxon>Ecdysozoa</taxon>
        <taxon>Arthropoda</taxon>
        <taxon>Hexapoda</taxon>
        <taxon>Insecta</taxon>
        <taxon>Pterygota</taxon>
        <taxon>Neoptera</taxon>
        <taxon>Endopterygota</taxon>
        <taxon>Diptera</taxon>
        <taxon>Brachycera</taxon>
        <taxon>Muscomorpha</taxon>
        <taxon>Muscoidea</taxon>
        <taxon>Muscidae</taxon>
        <taxon>Stomoxys</taxon>
    </lineage>
</organism>
<evidence type="ECO:0000313" key="2">
    <source>
        <dbReference type="EnsemblMetazoa" id="SCAU003161-PA"/>
    </source>
</evidence>
<dbReference type="AlphaFoldDB" id="A0A1I8NYB6"/>
<evidence type="ECO:0000313" key="3">
    <source>
        <dbReference type="Proteomes" id="UP000095300"/>
    </source>
</evidence>
<dbReference type="Pfam" id="PF06477">
    <property type="entry name" value="DUF1091"/>
    <property type="match status" value="1"/>
</dbReference>
<proteinExistence type="predicted"/>
<dbReference type="SMART" id="SM00697">
    <property type="entry name" value="DM8"/>
    <property type="match status" value="1"/>
</dbReference>
<feature type="chain" id="PRO_5009325683" description="MD-2-related lipid-recognition domain-containing protein" evidence="1">
    <location>
        <begin position="21"/>
        <end position="183"/>
    </location>
</feature>
<dbReference type="VEuPathDB" id="VectorBase:SCAU003161"/>
<gene>
    <name evidence="2" type="primary">106090238</name>
</gene>
<reference evidence="2" key="1">
    <citation type="submission" date="2020-05" db="UniProtKB">
        <authorList>
            <consortium name="EnsemblMetazoa"/>
        </authorList>
    </citation>
    <scope>IDENTIFICATION</scope>
    <source>
        <strain evidence="2">USDA</strain>
    </source>
</reference>
<keyword evidence="1" id="KW-0732">Signal</keyword>
<feature type="signal peptide" evidence="1">
    <location>
        <begin position="1"/>
        <end position="20"/>
    </location>
</feature>
<dbReference type="Proteomes" id="UP000095300">
    <property type="component" value="Unassembled WGS sequence"/>
</dbReference>
<evidence type="ECO:0000256" key="1">
    <source>
        <dbReference type="SAM" id="SignalP"/>
    </source>
</evidence>
<name>A0A1I8NYB6_STOCA</name>
<dbReference type="PANTHER" id="PTHR20898:SF0">
    <property type="entry name" value="DAEDALUS ON 3-RELATED"/>
    <property type="match status" value="1"/>
</dbReference>
<sequence length="183" mass="21159">MMYKLFFAVVIVVSLHTVLCAKRPFNLELYNVRCNRTAEVVKTCECKIHKLSTNRYSSNAWFELNRQLNSNAQIAMMLYYNLAKSSRIVKFIDVKMNTCDIMASLQRVPLLRNILTEIRRNSNFPLECPIKGNVMYNLTNMIVTNEIVPPYASTINFNVSIDFYEHQQQIATYRLSGATVPKS</sequence>
<keyword evidence="3" id="KW-1185">Reference proteome</keyword>
<dbReference type="InterPro" id="IPR010512">
    <property type="entry name" value="DUF1091"/>
</dbReference>
<evidence type="ECO:0008006" key="4">
    <source>
        <dbReference type="Google" id="ProtNLM"/>
    </source>
</evidence>